<evidence type="ECO:0000313" key="2">
    <source>
        <dbReference type="EMBL" id="TFF27335.1"/>
    </source>
</evidence>
<feature type="compositionally biased region" description="Basic and acidic residues" evidence="1">
    <location>
        <begin position="199"/>
        <end position="212"/>
    </location>
</feature>
<feature type="region of interest" description="Disordered" evidence="1">
    <location>
        <begin position="65"/>
        <end position="361"/>
    </location>
</feature>
<evidence type="ECO:0000256" key="1">
    <source>
        <dbReference type="SAM" id="MobiDB-lite"/>
    </source>
</evidence>
<name>A0A4Y8RSR4_9HYPH</name>
<feature type="compositionally biased region" description="Low complexity" evidence="1">
    <location>
        <begin position="103"/>
        <end position="121"/>
    </location>
</feature>
<organism evidence="2 3">
    <name type="scientific">Jiella endophytica</name>
    <dbReference type="NCBI Taxonomy" id="2558362"/>
    <lineage>
        <taxon>Bacteria</taxon>
        <taxon>Pseudomonadati</taxon>
        <taxon>Pseudomonadota</taxon>
        <taxon>Alphaproteobacteria</taxon>
        <taxon>Hyphomicrobiales</taxon>
        <taxon>Aurantimonadaceae</taxon>
        <taxon>Jiella</taxon>
    </lineage>
</organism>
<protein>
    <submittedName>
        <fullName evidence="2">Uncharacterized protein</fullName>
    </submittedName>
</protein>
<feature type="compositionally biased region" description="Polar residues" evidence="1">
    <location>
        <begin position="469"/>
        <end position="490"/>
    </location>
</feature>
<keyword evidence="3" id="KW-1185">Reference proteome</keyword>
<feature type="compositionally biased region" description="Low complexity" evidence="1">
    <location>
        <begin position="71"/>
        <end position="95"/>
    </location>
</feature>
<dbReference type="EMBL" id="SOZD01000001">
    <property type="protein sequence ID" value="TFF27335.1"/>
    <property type="molecule type" value="Genomic_DNA"/>
</dbReference>
<feature type="region of interest" description="Disordered" evidence="1">
    <location>
        <begin position="505"/>
        <end position="540"/>
    </location>
</feature>
<feature type="compositionally biased region" description="Polar residues" evidence="1">
    <location>
        <begin position="527"/>
        <end position="538"/>
    </location>
</feature>
<accession>A0A4Y8RSR4</accession>
<evidence type="ECO:0000313" key="3">
    <source>
        <dbReference type="Proteomes" id="UP000298179"/>
    </source>
</evidence>
<dbReference type="OrthoDB" id="8442940at2"/>
<dbReference type="RefSeq" id="WP_134759843.1">
    <property type="nucleotide sequence ID" value="NZ_SOZD01000001.1"/>
</dbReference>
<proteinExistence type="predicted"/>
<gene>
    <name evidence="2" type="ORF">E3C22_02420</name>
</gene>
<feature type="compositionally biased region" description="Pro residues" evidence="1">
    <location>
        <begin position="174"/>
        <end position="189"/>
    </location>
</feature>
<dbReference type="AlphaFoldDB" id="A0A4Y8RSR4"/>
<sequence>MADLSGVLRKTIDGLPRATPQLREKVYEKARAAIQRQIGAANPPLAEQVVNARLAALEDAIARTEEHYAGQEEGAAAPAEAPQPAPAERAAATAPAPRPAAPEQPAAAAEQPAAESGQPQRPARPQPPAAQPAQPTAPRPAPPRPPQRPAAPAAENVGSDEPDAAPQPARAAPPQRPRPPQAPAQPPRQMPAMDDQADEHDLEREDEREAEPQRPAASANPAPRTQPPRPTLPAATMPAQRQPGGQPQPTGADRQEPEGRPGQPFFPAESAEPDAGDLPPALGAPFIVPDDRQQGGAAQDYEARQPDHHDDGYDPQPGDDVYEGDERIPHDIRVDDGDIPEADVTAPRYPTRRPKRSGSGGKIAAAAVIVLLLGGAGTVGWLYRDDIEALLVNPADIGTIAEKSDTTPPGTAEAPASDDAKQTEVASAEQQEPESTRRFTQRLLPDGSEVDEGPAKKTPNAFDEGTNVAAATNVDQTQPPAGATPTISSEIGQDPAIVGAENADQAEAGTPPADGEAAQDATPPAETENQPAAENSGQLEVGQKAVFYQEKTEDLPGTQENGTAVWSLVDQPGTDGKAGEPAIQAVVEVPDEKLKLTLTIKRNTDPTLPASHVIELEFDVPQDFTGGSVANVQRLALKETEQARGEPLIGVAGKISDNYFIIALNNLDQAVQNNLSLLENQKWIDIPIAYSSGRRALISLEKGIPGDRVFKDALKAWQAKT</sequence>
<feature type="region of interest" description="Disordered" evidence="1">
    <location>
        <begin position="400"/>
        <end position="490"/>
    </location>
</feature>
<dbReference type="Proteomes" id="UP000298179">
    <property type="component" value="Unassembled WGS sequence"/>
</dbReference>
<feature type="compositionally biased region" description="Pro residues" evidence="1">
    <location>
        <begin position="122"/>
        <end position="149"/>
    </location>
</feature>
<reference evidence="2 3" key="1">
    <citation type="submission" date="2019-03" db="EMBL/GenBank/DDBJ databases">
        <title>Jiella endophytica sp. nov., a novel endophytic bacterium isolated from root of Ficus microcarpa Linn. f.</title>
        <authorList>
            <person name="Tuo L."/>
        </authorList>
    </citation>
    <scope>NUCLEOTIDE SEQUENCE [LARGE SCALE GENOMIC DNA]</scope>
    <source>
        <strain evidence="2 3">CBS5Q-3</strain>
    </source>
</reference>
<feature type="compositionally biased region" description="Basic and acidic residues" evidence="1">
    <location>
        <begin position="324"/>
        <end position="336"/>
    </location>
</feature>
<feature type="compositionally biased region" description="Low complexity" evidence="1">
    <location>
        <begin position="242"/>
        <end position="251"/>
    </location>
</feature>
<feature type="compositionally biased region" description="Low complexity" evidence="1">
    <location>
        <begin position="164"/>
        <end position="173"/>
    </location>
</feature>
<feature type="compositionally biased region" description="Basic and acidic residues" evidence="1">
    <location>
        <begin position="301"/>
        <end position="312"/>
    </location>
</feature>
<comment type="caution">
    <text evidence="2">The sequence shown here is derived from an EMBL/GenBank/DDBJ whole genome shotgun (WGS) entry which is preliminary data.</text>
</comment>